<gene>
    <name evidence="2" type="ORF">UCMB321_1112</name>
</gene>
<dbReference type="RefSeq" id="WP_040064487.1">
    <property type="nucleotide sequence ID" value="NZ_CP144470.1"/>
</dbReference>
<reference evidence="2 3" key="1">
    <citation type="submission" date="2015-01" db="EMBL/GenBank/DDBJ databases">
        <title>Complete genome of Pseudomonas batumici UCM B-321 producer of the batumin antibiotic with strong antistaphilococcal and potential anticancer activity.</title>
        <authorList>
            <person name="Klochko V.V."/>
            <person name="Zelena L.B."/>
            <person name="Elena K.A."/>
            <person name="Reva O.N."/>
        </authorList>
    </citation>
    <scope>NUCLEOTIDE SEQUENCE [LARGE SCALE GENOMIC DNA]</scope>
    <source>
        <strain evidence="2 3">UCM B-321</strain>
    </source>
</reference>
<dbReference type="InterPro" id="IPR032314">
    <property type="entry name" value="DUF4845"/>
</dbReference>
<keyword evidence="1" id="KW-0472">Membrane</keyword>
<proteinExistence type="predicted"/>
<dbReference type="PATRIC" id="fig|226910.6.peg.1104"/>
<dbReference type="STRING" id="226910.UCMB321_1112"/>
<dbReference type="OrthoDB" id="5734946at2"/>
<evidence type="ECO:0000313" key="2">
    <source>
        <dbReference type="EMBL" id="KIH85124.1"/>
    </source>
</evidence>
<evidence type="ECO:0000256" key="1">
    <source>
        <dbReference type="SAM" id="Phobius"/>
    </source>
</evidence>
<sequence>MTSAHSQKGLSFFGWLLTLAVVAFAASAALKVVPHYLDYMSMKRIIMSVETDKAADITTVTDFYTHVARGMQVNSIQDVDLNKALSVTLENNRFLAHLKYEQRDPLIQNIDLVVKFDHEFSVGKP</sequence>
<protein>
    <recommendedName>
        <fullName evidence="4">Transmembrane protein</fullName>
    </recommendedName>
</protein>
<keyword evidence="3" id="KW-1185">Reference proteome</keyword>
<feature type="transmembrane region" description="Helical" evidence="1">
    <location>
        <begin position="12"/>
        <end position="33"/>
    </location>
</feature>
<keyword evidence="1" id="KW-1133">Transmembrane helix</keyword>
<organism evidence="2 3">
    <name type="scientific">Pseudomonas batumici</name>
    <dbReference type="NCBI Taxonomy" id="226910"/>
    <lineage>
        <taxon>Bacteria</taxon>
        <taxon>Pseudomonadati</taxon>
        <taxon>Pseudomonadota</taxon>
        <taxon>Gammaproteobacteria</taxon>
        <taxon>Pseudomonadales</taxon>
        <taxon>Pseudomonadaceae</taxon>
        <taxon>Pseudomonas</taxon>
    </lineage>
</organism>
<dbReference type="Proteomes" id="UP000031535">
    <property type="component" value="Unassembled WGS sequence"/>
</dbReference>
<dbReference type="Pfam" id="PF16137">
    <property type="entry name" value="DUF4845"/>
    <property type="match status" value="1"/>
</dbReference>
<dbReference type="EMBL" id="JXDG01000011">
    <property type="protein sequence ID" value="KIH85124.1"/>
    <property type="molecule type" value="Genomic_DNA"/>
</dbReference>
<name>A0A0C2EGI4_9PSED</name>
<accession>A0A0C2EGI4</accession>
<evidence type="ECO:0000313" key="3">
    <source>
        <dbReference type="Proteomes" id="UP000031535"/>
    </source>
</evidence>
<dbReference type="AlphaFoldDB" id="A0A0C2EGI4"/>
<comment type="caution">
    <text evidence="2">The sequence shown here is derived from an EMBL/GenBank/DDBJ whole genome shotgun (WGS) entry which is preliminary data.</text>
</comment>
<keyword evidence="1" id="KW-0812">Transmembrane</keyword>
<evidence type="ECO:0008006" key="4">
    <source>
        <dbReference type="Google" id="ProtNLM"/>
    </source>
</evidence>